<evidence type="ECO:0000313" key="2">
    <source>
        <dbReference type="Proteomes" id="UP001234178"/>
    </source>
</evidence>
<accession>A0ABR0B9X5</accession>
<proteinExistence type="predicted"/>
<organism evidence="1 2">
    <name type="scientific">Daphnia magna</name>
    <dbReference type="NCBI Taxonomy" id="35525"/>
    <lineage>
        <taxon>Eukaryota</taxon>
        <taxon>Metazoa</taxon>
        <taxon>Ecdysozoa</taxon>
        <taxon>Arthropoda</taxon>
        <taxon>Crustacea</taxon>
        <taxon>Branchiopoda</taxon>
        <taxon>Diplostraca</taxon>
        <taxon>Cladocera</taxon>
        <taxon>Anomopoda</taxon>
        <taxon>Daphniidae</taxon>
        <taxon>Daphnia</taxon>
    </lineage>
</organism>
<keyword evidence="2" id="KW-1185">Reference proteome</keyword>
<reference evidence="1 2" key="1">
    <citation type="journal article" date="2023" name="Nucleic Acids Res.">
        <title>The hologenome of Daphnia magna reveals possible DNA methylation and microbiome-mediated evolution of the host genome.</title>
        <authorList>
            <person name="Chaturvedi A."/>
            <person name="Li X."/>
            <person name="Dhandapani V."/>
            <person name="Marshall H."/>
            <person name="Kissane S."/>
            <person name="Cuenca-Cambronero M."/>
            <person name="Asole G."/>
            <person name="Calvet F."/>
            <person name="Ruiz-Romero M."/>
            <person name="Marangio P."/>
            <person name="Guigo R."/>
            <person name="Rago D."/>
            <person name="Mirbahai L."/>
            <person name="Eastwood N."/>
            <person name="Colbourne J.K."/>
            <person name="Zhou J."/>
            <person name="Mallon E."/>
            <person name="Orsini L."/>
        </authorList>
    </citation>
    <scope>NUCLEOTIDE SEQUENCE [LARGE SCALE GENOMIC DNA]</scope>
    <source>
        <strain evidence="1">LRV0_1</strain>
    </source>
</reference>
<name>A0ABR0B9X5_9CRUS</name>
<dbReference type="Proteomes" id="UP001234178">
    <property type="component" value="Unassembled WGS sequence"/>
</dbReference>
<sequence length="120" mass="14204">MQKTLSLGWFHGQNPQYWSTTVSLTVEARDRTFEADLQQISTLPCLPKELMEIRSRYFHLKDVKLVDAGEPTFLIEQYDFLYIWQGKLKKHKSLRNIQWGKRVHFAPFPTVYNITKEGKT</sequence>
<protein>
    <submittedName>
        <fullName evidence="1">Uncharacterized protein</fullName>
    </submittedName>
</protein>
<gene>
    <name evidence="1" type="ORF">OUZ56_032987</name>
</gene>
<evidence type="ECO:0000313" key="1">
    <source>
        <dbReference type="EMBL" id="KAK4045380.1"/>
    </source>
</evidence>
<comment type="caution">
    <text evidence="1">The sequence shown here is derived from an EMBL/GenBank/DDBJ whole genome shotgun (WGS) entry which is preliminary data.</text>
</comment>
<dbReference type="EMBL" id="JAOYFB010000043">
    <property type="protein sequence ID" value="KAK4045380.1"/>
    <property type="molecule type" value="Genomic_DNA"/>
</dbReference>